<organism evidence="4 5">
    <name type="scientific">Aphis glycines</name>
    <name type="common">Soybean aphid</name>
    <dbReference type="NCBI Taxonomy" id="307491"/>
    <lineage>
        <taxon>Eukaryota</taxon>
        <taxon>Metazoa</taxon>
        <taxon>Ecdysozoa</taxon>
        <taxon>Arthropoda</taxon>
        <taxon>Hexapoda</taxon>
        <taxon>Insecta</taxon>
        <taxon>Pterygota</taxon>
        <taxon>Neoptera</taxon>
        <taxon>Paraneoptera</taxon>
        <taxon>Hemiptera</taxon>
        <taxon>Sternorrhyncha</taxon>
        <taxon>Aphidomorpha</taxon>
        <taxon>Aphidoidea</taxon>
        <taxon>Aphididae</taxon>
        <taxon>Aphidini</taxon>
        <taxon>Aphis</taxon>
        <taxon>Aphis</taxon>
    </lineage>
</organism>
<proteinExistence type="inferred from homology"/>
<dbReference type="PANTHER" id="PTHR13323">
    <property type="entry name" value="LATE ENDOSOMAL/LYSOSOMAL MP1 INTERACTING PROTEIN"/>
    <property type="match status" value="1"/>
</dbReference>
<dbReference type="SMART" id="SM00960">
    <property type="entry name" value="Robl_LC7"/>
    <property type="match status" value="1"/>
</dbReference>
<dbReference type="OrthoDB" id="271745at2759"/>
<dbReference type="GO" id="GO:0060090">
    <property type="term" value="F:molecular adaptor activity"/>
    <property type="evidence" value="ECO:0007669"/>
    <property type="project" value="InterPro"/>
</dbReference>
<evidence type="ECO:0000259" key="3">
    <source>
        <dbReference type="SMART" id="SM00960"/>
    </source>
</evidence>
<dbReference type="AlphaFoldDB" id="A0A6G0TSU1"/>
<dbReference type="InterPro" id="IPR004942">
    <property type="entry name" value="Roadblock/LAMTOR2_dom"/>
</dbReference>
<accession>A0A6G0TSU1</accession>
<evidence type="ECO:0000256" key="1">
    <source>
        <dbReference type="ARBA" id="ARBA00007191"/>
    </source>
</evidence>
<comment type="similarity">
    <text evidence="1">Belongs to the GAMAD family.</text>
</comment>
<reference evidence="4 5" key="1">
    <citation type="submission" date="2019-08" db="EMBL/GenBank/DDBJ databases">
        <title>The genome of the soybean aphid Biotype 1, its phylome, world population structure and adaptation to the North American continent.</title>
        <authorList>
            <person name="Giordano R."/>
            <person name="Donthu R.K."/>
            <person name="Hernandez A.G."/>
            <person name="Wright C.L."/>
            <person name="Zimin A.V."/>
        </authorList>
    </citation>
    <scope>NUCLEOTIDE SEQUENCE [LARGE SCALE GENOMIC DNA]</scope>
    <source>
        <tissue evidence="4">Whole aphids</tissue>
    </source>
</reference>
<feature type="domain" description="Roadblock/LAMTOR2" evidence="3">
    <location>
        <begin position="83"/>
        <end position="171"/>
    </location>
</feature>
<dbReference type="Proteomes" id="UP000475862">
    <property type="component" value="Unassembled WGS sequence"/>
</dbReference>
<dbReference type="GO" id="GO:0032008">
    <property type="term" value="P:positive regulation of TOR signaling"/>
    <property type="evidence" value="ECO:0007669"/>
    <property type="project" value="InterPro"/>
</dbReference>
<dbReference type="SUPFAM" id="SSF103196">
    <property type="entry name" value="Roadblock/LC7 domain"/>
    <property type="match status" value="1"/>
</dbReference>
<dbReference type="InterPro" id="IPR037587">
    <property type="entry name" value="LAMTOR2-like"/>
</dbReference>
<keyword evidence="5" id="KW-1185">Reference proteome</keyword>
<protein>
    <recommendedName>
        <fullName evidence="2">Ragulator complex protein LAMTOR2 homolog</fullName>
    </recommendedName>
</protein>
<evidence type="ECO:0000313" key="5">
    <source>
        <dbReference type="Proteomes" id="UP000475862"/>
    </source>
</evidence>
<gene>
    <name evidence="4" type="ORF">AGLY_006601</name>
</gene>
<dbReference type="EMBL" id="VYZN01000018">
    <property type="protein sequence ID" value="KAE9537578.1"/>
    <property type="molecule type" value="Genomic_DNA"/>
</dbReference>
<dbReference type="FunFam" id="3.30.450.30:FF:000004">
    <property type="entry name" value="ragulator complex protein LAMTOR2"/>
    <property type="match status" value="1"/>
</dbReference>
<name>A0A6G0TSU1_APHGL</name>
<dbReference type="GO" id="GO:0005085">
    <property type="term" value="F:guanyl-nucleotide exchange factor activity"/>
    <property type="evidence" value="ECO:0007669"/>
    <property type="project" value="InterPro"/>
</dbReference>
<comment type="caution">
    <text evidence="4">The sequence shown here is derived from an EMBL/GenBank/DDBJ whole genome shotgun (WGS) entry which is preliminary data.</text>
</comment>
<evidence type="ECO:0000256" key="2">
    <source>
        <dbReference type="ARBA" id="ARBA00072715"/>
    </source>
</evidence>
<dbReference type="Gene3D" id="3.30.450.30">
    <property type="entry name" value="Dynein light chain 2a, cytoplasmic"/>
    <property type="match status" value="1"/>
</dbReference>
<dbReference type="Pfam" id="PF03259">
    <property type="entry name" value="Robl_LC7"/>
    <property type="match status" value="1"/>
</dbReference>
<evidence type="ECO:0000313" key="4">
    <source>
        <dbReference type="EMBL" id="KAE9537578.1"/>
    </source>
</evidence>
<dbReference type="GO" id="GO:0005737">
    <property type="term" value="C:cytoplasm"/>
    <property type="evidence" value="ECO:0007669"/>
    <property type="project" value="UniProtKB-ARBA"/>
</dbReference>
<sequence>MQLNIIGINHSLISGKELLGRSSYLHTFTDISSVKFFTRILYKRFLATYISFVKTNYYINIRYYTHTHHMSFHCKKMLRPKVLSQVLSQANSNGVENTMLLTYDGSLLAFSGYGDRDSSITAIIAANLWNTYHKNGLATLKEDQLQLVLMDCTEGRIAIKQVANILLCLYANRSVEFGLLKEKITALSSYLDGPLRQLSAS</sequence>